<name>A0A9D4RYT8_DREPO</name>
<proteinExistence type="predicted"/>
<reference evidence="1" key="1">
    <citation type="journal article" date="2019" name="bioRxiv">
        <title>The Genome of the Zebra Mussel, Dreissena polymorpha: A Resource for Invasive Species Research.</title>
        <authorList>
            <person name="McCartney M.A."/>
            <person name="Auch B."/>
            <person name="Kono T."/>
            <person name="Mallez S."/>
            <person name="Zhang Y."/>
            <person name="Obille A."/>
            <person name="Becker A."/>
            <person name="Abrahante J.E."/>
            <person name="Garbe J."/>
            <person name="Badalamenti J.P."/>
            <person name="Herman A."/>
            <person name="Mangelson H."/>
            <person name="Liachko I."/>
            <person name="Sullivan S."/>
            <person name="Sone E.D."/>
            <person name="Koren S."/>
            <person name="Silverstein K.A.T."/>
            <person name="Beckman K.B."/>
            <person name="Gohl D.M."/>
        </authorList>
    </citation>
    <scope>NUCLEOTIDE SEQUENCE</scope>
    <source>
        <strain evidence="1">Duluth1</strain>
        <tissue evidence="1">Whole animal</tissue>
    </source>
</reference>
<comment type="caution">
    <text evidence="1">The sequence shown here is derived from an EMBL/GenBank/DDBJ whole genome shotgun (WGS) entry which is preliminary data.</text>
</comment>
<dbReference type="AlphaFoldDB" id="A0A9D4RYT8"/>
<accession>A0A9D4RYT8</accession>
<dbReference type="EMBL" id="JAIWYP010000001">
    <property type="protein sequence ID" value="KAH3883592.1"/>
    <property type="molecule type" value="Genomic_DNA"/>
</dbReference>
<protein>
    <submittedName>
        <fullName evidence="1">Uncharacterized protein</fullName>
    </submittedName>
</protein>
<evidence type="ECO:0000313" key="1">
    <source>
        <dbReference type="EMBL" id="KAH3883592.1"/>
    </source>
</evidence>
<organism evidence="1 2">
    <name type="scientific">Dreissena polymorpha</name>
    <name type="common">Zebra mussel</name>
    <name type="synonym">Mytilus polymorpha</name>
    <dbReference type="NCBI Taxonomy" id="45954"/>
    <lineage>
        <taxon>Eukaryota</taxon>
        <taxon>Metazoa</taxon>
        <taxon>Spiralia</taxon>
        <taxon>Lophotrochozoa</taxon>
        <taxon>Mollusca</taxon>
        <taxon>Bivalvia</taxon>
        <taxon>Autobranchia</taxon>
        <taxon>Heteroconchia</taxon>
        <taxon>Euheterodonta</taxon>
        <taxon>Imparidentia</taxon>
        <taxon>Neoheterodontei</taxon>
        <taxon>Myida</taxon>
        <taxon>Dreissenoidea</taxon>
        <taxon>Dreissenidae</taxon>
        <taxon>Dreissena</taxon>
    </lineage>
</organism>
<gene>
    <name evidence="1" type="ORF">DPMN_007552</name>
</gene>
<keyword evidence="2" id="KW-1185">Reference proteome</keyword>
<sequence length="93" mass="11354">MFCSYKYLPKFKFFKEPKVFMNSEPDYDQLSRDRYQLYVVVRCYDDKRLIAEMGQLRSVKLPFEQMLDPPRTDAYFNYSSSYFNFFQNECSPT</sequence>
<reference evidence="1" key="2">
    <citation type="submission" date="2020-11" db="EMBL/GenBank/DDBJ databases">
        <authorList>
            <person name="McCartney M.A."/>
            <person name="Auch B."/>
            <person name="Kono T."/>
            <person name="Mallez S."/>
            <person name="Becker A."/>
            <person name="Gohl D.M."/>
            <person name="Silverstein K.A.T."/>
            <person name="Koren S."/>
            <person name="Bechman K.B."/>
            <person name="Herman A."/>
            <person name="Abrahante J.E."/>
            <person name="Garbe J."/>
        </authorList>
    </citation>
    <scope>NUCLEOTIDE SEQUENCE</scope>
    <source>
        <strain evidence="1">Duluth1</strain>
        <tissue evidence="1">Whole animal</tissue>
    </source>
</reference>
<dbReference type="Proteomes" id="UP000828390">
    <property type="component" value="Unassembled WGS sequence"/>
</dbReference>
<evidence type="ECO:0000313" key="2">
    <source>
        <dbReference type="Proteomes" id="UP000828390"/>
    </source>
</evidence>